<dbReference type="AlphaFoldDB" id="K9ZCM3"/>
<dbReference type="HOGENOM" id="CLU_2420552_0_0_3"/>
<dbReference type="PATRIC" id="fig|272123.3.peg.830"/>
<gene>
    <name evidence="2" type="ordered locus">Anacy_0758</name>
</gene>
<evidence type="ECO:0000313" key="3">
    <source>
        <dbReference type="Proteomes" id="UP000010474"/>
    </source>
</evidence>
<protein>
    <submittedName>
        <fullName evidence="2">Uncharacterized protein</fullName>
    </submittedName>
</protein>
<proteinExistence type="predicted"/>
<sequence>MLENFVVWDLTFVDPPKSPLKRGTLKNLAPLKKGISINSDTFQTSSYSGYRLSELQKPHPQPPHRLRGGGYDVPHVMRKGYKNSFFWARKP</sequence>
<dbReference type="Proteomes" id="UP000010474">
    <property type="component" value="Chromosome"/>
</dbReference>
<evidence type="ECO:0000313" key="2">
    <source>
        <dbReference type="EMBL" id="AFZ56342.1"/>
    </source>
</evidence>
<reference evidence="3" key="1">
    <citation type="journal article" date="2013" name="Proc. Natl. Acad. Sci. U.S.A.">
        <title>Improving the coverage of the cyanobacterial phylum using diversity-driven genome sequencing.</title>
        <authorList>
            <person name="Shih P.M."/>
            <person name="Wu D."/>
            <person name="Latifi A."/>
            <person name="Axen S.D."/>
            <person name="Fewer D.P."/>
            <person name="Talla E."/>
            <person name="Calteau A."/>
            <person name="Cai F."/>
            <person name="Tandeau de Marsac N."/>
            <person name="Rippka R."/>
            <person name="Herdman M."/>
            <person name="Sivonen K."/>
            <person name="Coursin T."/>
            <person name="Laurent T."/>
            <person name="Goodwin L."/>
            <person name="Nolan M."/>
            <person name="Davenport K.W."/>
            <person name="Han C.S."/>
            <person name="Rubin E.M."/>
            <person name="Eisen J.A."/>
            <person name="Woyke T."/>
            <person name="Gugger M."/>
            <person name="Kerfeld C.A."/>
        </authorList>
    </citation>
    <scope>NUCLEOTIDE SEQUENCE [LARGE SCALE GENOMIC DNA]</scope>
    <source>
        <strain evidence="3">ATCC 27899 / PCC 7122</strain>
    </source>
</reference>
<feature type="region of interest" description="Disordered" evidence="1">
    <location>
        <begin position="53"/>
        <end position="72"/>
    </location>
</feature>
<accession>K9ZCM3</accession>
<dbReference type="STRING" id="272123.Anacy_0758"/>
<evidence type="ECO:0000256" key="1">
    <source>
        <dbReference type="SAM" id="MobiDB-lite"/>
    </source>
</evidence>
<dbReference type="KEGG" id="acy:Anacy_0758"/>
<dbReference type="EMBL" id="CP003659">
    <property type="protein sequence ID" value="AFZ56342.1"/>
    <property type="molecule type" value="Genomic_DNA"/>
</dbReference>
<name>K9ZCM3_ANACC</name>
<organism evidence="2 3">
    <name type="scientific">Anabaena cylindrica (strain ATCC 27899 / PCC 7122)</name>
    <dbReference type="NCBI Taxonomy" id="272123"/>
    <lineage>
        <taxon>Bacteria</taxon>
        <taxon>Bacillati</taxon>
        <taxon>Cyanobacteriota</taxon>
        <taxon>Cyanophyceae</taxon>
        <taxon>Nostocales</taxon>
        <taxon>Nostocaceae</taxon>
        <taxon>Anabaena</taxon>
    </lineage>
</organism>
<keyword evidence="3" id="KW-1185">Reference proteome</keyword>